<dbReference type="CDD" id="cd03396">
    <property type="entry name" value="PAP2_like_6"/>
    <property type="match status" value="1"/>
</dbReference>
<dbReference type="SMART" id="SM00014">
    <property type="entry name" value="acidPPc"/>
    <property type="match status" value="1"/>
</dbReference>
<protein>
    <submittedName>
        <fullName evidence="3">Lipid A 4'-phosphatase</fullName>
    </submittedName>
</protein>
<sequence>MIAAACHRLETRAAELAGTVVRRRWAITLGLAAFFLVAAPVDVWVAGWFYDPASGTFFQPGQHPLLDFVRKGLPPLLFGVVLYLEFMWLAGLALKERLIPGLDGRRAAYLLGSLAVGPGLVVNTLLKDNWGRARPSQIEAFGGDAPFTPAWWIADACDKNCSFVSGHGALGFWVTAFAFLAPPPWRGRALAAALVFGAAVGLVRMAQGGHFFSDVVFAGIITVWINWAFYSWLVARR</sequence>
<dbReference type="EMBL" id="FNCV01000004">
    <property type="protein sequence ID" value="SDH11771.1"/>
    <property type="molecule type" value="Genomic_DNA"/>
</dbReference>
<dbReference type="AlphaFoldDB" id="A0A1G7ZSX6"/>
<feature type="transmembrane region" description="Helical" evidence="1">
    <location>
        <begin position="107"/>
        <end position="126"/>
    </location>
</feature>
<dbReference type="InterPro" id="IPR036938">
    <property type="entry name" value="PAP2/HPO_sf"/>
</dbReference>
<accession>A0A1G7ZSX6</accession>
<name>A0A1G7ZSX6_9PROT</name>
<dbReference type="STRING" id="83401.SAMN05421742_104208"/>
<organism evidence="3 4">
    <name type="scientific">Roseospirillum parvum</name>
    <dbReference type="NCBI Taxonomy" id="83401"/>
    <lineage>
        <taxon>Bacteria</taxon>
        <taxon>Pseudomonadati</taxon>
        <taxon>Pseudomonadota</taxon>
        <taxon>Alphaproteobacteria</taxon>
        <taxon>Rhodospirillales</taxon>
        <taxon>Rhodospirillaceae</taxon>
        <taxon>Roseospirillum</taxon>
    </lineage>
</organism>
<keyword evidence="1" id="KW-0472">Membrane</keyword>
<dbReference type="OrthoDB" id="9813524at2"/>
<keyword evidence="1" id="KW-0812">Transmembrane</keyword>
<feature type="transmembrane region" description="Helical" evidence="1">
    <location>
        <begin position="215"/>
        <end position="235"/>
    </location>
</feature>
<keyword evidence="1" id="KW-1133">Transmembrane helix</keyword>
<dbReference type="Proteomes" id="UP000217076">
    <property type="component" value="Unassembled WGS sequence"/>
</dbReference>
<evidence type="ECO:0000313" key="3">
    <source>
        <dbReference type="EMBL" id="SDH11771.1"/>
    </source>
</evidence>
<proteinExistence type="predicted"/>
<feature type="transmembrane region" description="Helical" evidence="1">
    <location>
        <begin position="185"/>
        <end position="203"/>
    </location>
</feature>
<evidence type="ECO:0000256" key="1">
    <source>
        <dbReference type="SAM" id="Phobius"/>
    </source>
</evidence>
<dbReference type="SUPFAM" id="SSF48317">
    <property type="entry name" value="Acid phosphatase/Vanadium-dependent haloperoxidase"/>
    <property type="match status" value="1"/>
</dbReference>
<dbReference type="InterPro" id="IPR000326">
    <property type="entry name" value="PAP2/HPO"/>
</dbReference>
<evidence type="ECO:0000313" key="4">
    <source>
        <dbReference type="Proteomes" id="UP000217076"/>
    </source>
</evidence>
<reference evidence="4" key="1">
    <citation type="submission" date="2016-10" db="EMBL/GenBank/DDBJ databases">
        <authorList>
            <person name="Varghese N."/>
            <person name="Submissions S."/>
        </authorList>
    </citation>
    <scope>NUCLEOTIDE SEQUENCE [LARGE SCALE GENOMIC DNA]</scope>
    <source>
        <strain evidence="4">930I</strain>
    </source>
</reference>
<dbReference type="Gene3D" id="1.20.144.10">
    <property type="entry name" value="Phosphatidic acid phosphatase type 2/haloperoxidase"/>
    <property type="match status" value="1"/>
</dbReference>
<dbReference type="Pfam" id="PF01569">
    <property type="entry name" value="PAP2"/>
    <property type="match status" value="1"/>
</dbReference>
<feature type="domain" description="Phosphatidic acid phosphatase type 2/haloperoxidase" evidence="2">
    <location>
        <begin position="108"/>
        <end position="230"/>
    </location>
</feature>
<feature type="transmembrane region" description="Helical" evidence="1">
    <location>
        <begin position="76"/>
        <end position="95"/>
    </location>
</feature>
<evidence type="ECO:0000259" key="2">
    <source>
        <dbReference type="SMART" id="SM00014"/>
    </source>
</evidence>
<gene>
    <name evidence="3" type="ORF">SAMN05421742_104208</name>
</gene>
<dbReference type="RefSeq" id="WP_092618043.1">
    <property type="nucleotide sequence ID" value="NZ_FNCV01000004.1"/>
</dbReference>
<keyword evidence="4" id="KW-1185">Reference proteome</keyword>
<feature type="transmembrane region" description="Helical" evidence="1">
    <location>
        <begin position="25"/>
        <end position="50"/>
    </location>
</feature>